<name>A0A067MSN3_BOTB1</name>
<gene>
    <name evidence="1" type="ORF">BOTBODRAFT_581444</name>
</gene>
<dbReference type="HOGENOM" id="CLU_1547295_0_0_1"/>
<sequence>MLQWPIGYNTGADWSRTTLAGFPTETNSVFIYRRIVVPPLSRPPPTFDAGTPDATVTALSSRDQRAKGWGGGQSGGRVARVRACASSADCASWIVDRVRLPQIQPWGIEIERLNDFDCASWHKSTKEPQMNRDRRGLRARQKYVSLQRRTEVIVVRARMATASLKSSVQVPKS</sequence>
<proteinExistence type="predicted"/>
<dbReference type="InParanoid" id="A0A067MSN3"/>
<dbReference type="AlphaFoldDB" id="A0A067MSN3"/>
<protein>
    <submittedName>
        <fullName evidence="1">Uncharacterized protein</fullName>
    </submittedName>
</protein>
<evidence type="ECO:0000313" key="2">
    <source>
        <dbReference type="Proteomes" id="UP000027195"/>
    </source>
</evidence>
<evidence type="ECO:0000313" key="1">
    <source>
        <dbReference type="EMBL" id="KDQ17720.1"/>
    </source>
</evidence>
<keyword evidence="2" id="KW-1185">Reference proteome</keyword>
<dbReference type="Proteomes" id="UP000027195">
    <property type="component" value="Unassembled WGS sequence"/>
</dbReference>
<reference evidence="2" key="1">
    <citation type="journal article" date="2014" name="Proc. Natl. Acad. Sci. U.S.A.">
        <title>Extensive sampling of basidiomycete genomes demonstrates inadequacy of the white-rot/brown-rot paradigm for wood decay fungi.</title>
        <authorList>
            <person name="Riley R."/>
            <person name="Salamov A.A."/>
            <person name="Brown D.W."/>
            <person name="Nagy L.G."/>
            <person name="Floudas D."/>
            <person name="Held B.W."/>
            <person name="Levasseur A."/>
            <person name="Lombard V."/>
            <person name="Morin E."/>
            <person name="Otillar R."/>
            <person name="Lindquist E.A."/>
            <person name="Sun H."/>
            <person name="LaButti K.M."/>
            <person name="Schmutz J."/>
            <person name="Jabbour D."/>
            <person name="Luo H."/>
            <person name="Baker S.E."/>
            <person name="Pisabarro A.G."/>
            <person name="Walton J.D."/>
            <person name="Blanchette R.A."/>
            <person name="Henrissat B."/>
            <person name="Martin F."/>
            <person name="Cullen D."/>
            <person name="Hibbett D.S."/>
            <person name="Grigoriev I.V."/>
        </authorList>
    </citation>
    <scope>NUCLEOTIDE SEQUENCE [LARGE SCALE GENOMIC DNA]</scope>
    <source>
        <strain evidence="2">FD-172 SS1</strain>
    </source>
</reference>
<organism evidence="1 2">
    <name type="scientific">Botryobasidium botryosum (strain FD-172 SS1)</name>
    <dbReference type="NCBI Taxonomy" id="930990"/>
    <lineage>
        <taxon>Eukaryota</taxon>
        <taxon>Fungi</taxon>
        <taxon>Dikarya</taxon>
        <taxon>Basidiomycota</taxon>
        <taxon>Agaricomycotina</taxon>
        <taxon>Agaricomycetes</taxon>
        <taxon>Cantharellales</taxon>
        <taxon>Botryobasidiaceae</taxon>
        <taxon>Botryobasidium</taxon>
    </lineage>
</organism>
<accession>A0A067MSN3</accession>
<dbReference type="EMBL" id="KL198023">
    <property type="protein sequence ID" value="KDQ17720.1"/>
    <property type="molecule type" value="Genomic_DNA"/>
</dbReference>